<evidence type="ECO:0000313" key="4">
    <source>
        <dbReference type="Proteomes" id="UP000267606"/>
    </source>
</evidence>
<dbReference type="EMBL" id="UZAJ01001501">
    <property type="protein sequence ID" value="VDO33440.1"/>
    <property type="molecule type" value="Genomic_DNA"/>
</dbReference>
<dbReference type="GO" id="GO:0031929">
    <property type="term" value="P:TOR signaling"/>
    <property type="evidence" value="ECO:0007669"/>
    <property type="project" value="TreeGrafter"/>
</dbReference>
<dbReference type="GO" id="GO:0005737">
    <property type="term" value="C:cytoplasm"/>
    <property type="evidence" value="ECO:0007669"/>
    <property type="project" value="TreeGrafter"/>
</dbReference>
<evidence type="ECO:0000259" key="2">
    <source>
        <dbReference type="PROSITE" id="PS51190"/>
    </source>
</evidence>
<keyword evidence="4" id="KW-1185">Reference proteome</keyword>
<feature type="region of interest" description="Disordered" evidence="1">
    <location>
        <begin position="1"/>
        <end position="29"/>
    </location>
</feature>
<dbReference type="InterPro" id="IPR003152">
    <property type="entry name" value="FATC_dom"/>
</dbReference>
<evidence type="ECO:0000256" key="1">
    <source>
        <dbReference type="SAM" id="MobiDB-lite"/>
    </source>
</evidence>
<gene>
    <name evidence="3" type="ORF">OFLC_LOCUS2567</name>
</gene>
<evidence type="ECO:0000313" key="5">
    <source>
        <dbReference type="WBParaSite" id="OFLC_0000256401-mRNA-1"/>
    </source>
</evidence>
<feature type="domain" description="FATC" evidence="2">
    <location>
        <begin position="56"/>
        <end position="88"/>
    </location>
</feature>
<dbReference type="PROSITE" id="PS51190">
    <property type="entry name" value="FATC"/>
    <property type="match status" value="1"/>
</dbReference>
<dbReference type="GO" id="GO:0004674">
    <property type="term" value="F:protein serine/threonine kinase activity"/>
    <property type="evidence" value="ECO:0007669"/>
    <property type="project" value="TreeGrafter"/>
</dbReference>
<dbReference type="Pfam" id="PF02260">
    <property type="entry name" value="FATC"/>
    <property type="match status" value="1"/>
</dbReference>
<dbReference type="AlphaFoldDB" id="A0A183H505"/>
<dbReference type="Proteomes" id="UP000267606">
    <property type="component" value="Unassembled WGS sequence"/>
</dbReference>
<dbReference type="STRING" id="387005.A0A183H505"/>
<evidence type="ECO:0000313" key="3">
    <source>
        <dbReference type="EMBL" id="VDO33440.1"/>
    </source>
</evidence>
<reference evidence="5" key="1">
    <citation type="submission" date="2016-06" db="UniProtKB">
        <authorList>
            <consortium name="WormBaseParasite"/>
        </authorList>
    </citation>
    <scope>IDENTIFICATION</scope>
</reference>
<dbReference type="PANTHER" id="PTHR11139">
    <property type="entry name" value="ATAXIA TELANGIECTASIA MUTATED ATM -RELATED"/>
    <property type="match status" value="1"/>
</dbReference>
<feature type="compositionally biased region" description="Basic and acidic residues" evidence="1">
    <location>
        <begin position="1"/>
        <end position="18"/>
    </location>
</feature>
<dbReference type="SMART" id="SM01343">
    <property type="entry name" value="FATC"/>
    <property type="match status" value="1"/>
</dbReference>
<accession>A0A183H505</accession>
<name>A0A183H505_9BILA</name>
<dbReference type="GO" id="GO:0031931">
    <property type="term" value="C:TORC1 complex"/>
    <property type="evidence" value="ECO:0007669"/>
    <property type="project" value="TreeGrafter"/>
</dbReference>
<sequence>MELPFRSDKSSPVEHHEGQQQQNLHGKHVSKRVRMKLEGIIVTGTSKNENANIKSESLTPSEQVDLLIQQATDISNLALMYEGWTAWV</sequence>
<dbReference type="InterPro" id="IPR050517">
    <property type="entry name" value="DDR_Repair_Kinase"/>
</dbReference>
<dbReference type="WBParaSite" id="OFLC_0000256401-mRNA-1">
    <property type="protein sequence ID" value="OFLC_0000256401-mRNA-1"/>
    <property type="gene ID" value="OFLC_0000256401"/>
</dbReference>
<dbReference type="PANTHER" id="PTHR11139:SF119">
    <property type="entry name" value="SERINE_THREONINE-PROTEIN KINASE SMG1"/>
    <property type="match status" value="1"/>
</dbReference>
<organism evidence="5">
    <name type="scientific">Onchocerca flexuosa</name>
    <dbReference type="NCBI Taxonomy" id="387005"/>
    <lineage>
        <taxon>Eukaryota</taxon>
        <taxon>Metazoa</taxon>
        <taxon>Ecdysozoa</taxon>
        <taxon>Nematoda</taxon>
        <taxon>Chromadorea</taxon>
        <taxon>Rhabditida</taxon>
        <taxon>Spirurina</taxon>
        <taxon>Spiruromorpha</taxon>
        <taxon>Filarioidea</taxon>
        <taxon>Onchocercidae</taxon>
        <taxon>Onchocerca</taxon>
    </lineage>
</organism>
<dbReference type="GO" id="GO:0005634">
    <property type="term" value="C:nucleus"/>
    <property type="evidence" value="ECO:0007669"/>
    <property type="project" value="TreeGrafter"/>
</dbReference>
<protein>
    <submittedName>
        <fullName evidence="5">FATC domain-containing protein</fullName>
    </submittedName>
</protein>
<dbReference type="GO" id="GO:0016242">
    <property type="term" value="P:negative regulation of macroautophagy"/>
    <property type="evidence" value="ECO:0007669"/>
    <property type="project" value="TreeGrafter"/>
</dbReference>
<reference evidence="3 4" key="2">
    <citation type="submission" date="2018-11" db="EMBL/GenBank/DDBJ databases">
        <authorList>
            <consortium name="Pathogen Informatics"/>
        </authorList>
    </citation>
    <scope>NUCLEOTIDE SEQUENCE [LARGE SCALE GENOMIC DNA]</scope>
</reference>
<dbReference type="GO" id="GO:0031932">
    <property type="term" value="C:TORC2 complex"/>
    <property type="evidence" value="ECO:0007669"/>
    <property type="project" value="TreeGrafter"/>
</dbReference>
<proteinExistence type="predicted"/>